<dbReference type="AlphaFoldDB" id="A0A0L7LUQ9"/>
<reference evidence="3 4" key="1">
    <citation type="journal article" date="2015" name="Genome Biol. Evol.">
        <title>The genome of winter moth (Operophtera brumata) provides a genomic perspective on sexual dimorphism and phenology.</title>
        <authorList>
            <person name="Derks M.F."/>
            <person name="Smit S."/>
            <person name="Salis L."/>
            <person name="Schijlen E."/>
            <person name="Bossers A."/>
            <person name="Mateman C."/>
            <person name="Pijl A.S."/>
            <person name="de Ridder D."/>
            <person name="Groenen M.A."/>
            <person name="Visser M.E."/>
            <person name="Megens H.J."/>
        </authorList>
    </citation>
    <scope>NUCLEOTIDE SEQUENCE [LARGE SCALE GENOMIC DNA]</scope>
    <source>
        <strain evidence="3">WM2013NL</strain>
        <tissue evidence="3">Head and thorax</tissue>
    </source>
</reference>
<name>A0A0L7LUQ9_OPEBR</name>
<dbReference type="Pfam" id="PF23055">
    <property type="entry name" value="DUF7041"/>
    <property type="match status" value="1"/>
</dbReference>
<evidence type="ECO:0000313" key="4">
    <source>
        <dbReference type="Proteomes" id="UP000037510"/>
    </source>
</evidence>
<evidence type="ECO:0000256" key="1">
    <source>
        <dbReference type="SAM" id="MobiDB-lite"/>
    </source>
</evidence>
<accession>A0A0L7LUQ9</accession>
<protein>
    <recommendedName>
        <fullName evidence="2">DUF7041 domain-containing protein</fullName>
    </recommendedName>
</protein>
<comment type="caution">
    <text evidence="3">The sequence shown here is derived from an EMBL/GenBank/DDBJ whole genome shotgun (WGS) entry which is preliminary data.</text>
</comment>
<evidence type="ECO:0000313" key="3">
    <source>
        <dbReference type="EMBL" id="KOB79170.1"/>
    </source>
</evidence>
<keyword evidence="4" id="KW-1185">Reference proteome</keyword>
<proteinExistence type="predicted"/>
<feature type="region of interest" description="Disordered" evidence="1">
    <location>
        <begin position="1"/>
        <end position="25"/>
    </location>
</feature>
<organism evidence="3 4">
    <name type="scientific">Operophtera brumata</name>
    <name type="common">Winter moth</name>
    <name type="synonym">Phalaena brumata</name>
    <dbReference type="NCBI Taxonomy" id="104452"/>
    <lineage>
        <taxon>Eukaryota</taxon>
        <taxon>Metazoa</taxon>
        <taxon>Ecdysozoa</taxon>
        <taxon>Arthropoda</taxon>
        <taxon>Hexapoda</taxon>
        <taxon>Insecta</taxon>
        <taxon>Pterygota</taxon>
        <taxon>Neoptera</taxon>
        <taxon>Endopterygota</taxon>
        <taxon>Lepidoptera</taxon>
        <taxon>Glossata</taxon>
        <taxon>Ditrysia</taxon>
        <taxon>Geometroidea</taxon>
        <taxon>Geometridae</taxon>
        <taxon>Larentiinae</taxon>
        <taxon>Operophtera</taxon>
    </lineage>
</organism>
<feature type="compositionally biased region" description="Low complexity" evidence="1">
    <location>
        <begin position="127"/>
        <end position="138"/>
    </location>
</feature>
<feature type="domain" description="DUF7041" evidence="2">
    <location>
        <begin position="44"/>
        <end position="87"/>
    </location>
</feature>
<feature type="compositionally biased region" description="Basic residues" evidence="1">
    <location>
        <begin position="115"/>
        <end position="126"/>
    </location>
</feature>
<feature type="region of interest" description="Disordered" evidence="1">
    <location>
        <begin position="114"/>
        <end position="146"/>
    </location>
</feature>
<feature type="region of interest" description="Disordered" evidence="1">
    <location>
        <begin position="163"/>
        <end position="211"/>
    </location>
</feature>
<feature type="compositionally biased region" description="Low complexity" evidence="1">
    <location>
        <begin position="175"/>
        <end position="202"/>
    </location>
</feature>
<gene>
    <name evidence="3" type="ORF">OBRU01_00939</name>
</gene>
<dbReference type="Proteomes" id="UP000037510">
    <property type="component" value="Unassembled WGS sequence"/>
</dbReference>
<feature type="compositionally biased region" description="Polar residues" evidence="1">
    <location>
        <begin position="1"/>
        <end position="13"/>
    </location>
</feature>
<evidence type="ECO:0000259" key="2">
    <source>
        <dbReference type="Pfam" id="PF23055"/>
    </source>
</evidence>
<dbReference type="InterPro" id="IPR055469">
    <property type="entry name" value="DUF7041"/>
</dbReference>
<dbReference type="EMBL" id="JTDY01000051">
    <property type="protein sequence ID" value="KOB79170.1"/>
    <property type="molecule type" value="Genomic_DNA"/>
</dbReference>
<sequence>MFQTPTKASSVPRSRSAEAAADNSAKMDLGSNTELAAITVSARIPEFWAEMPRLWFAQMESIMAPQKQGDENKFNLVISKLGRDALQQFPLGELVTQMHKLNLEVASLREEVKVQQHRRSAFRGRGSRSASRQRSQSRPARNQGDPNWLCRFHFRYRNRAWSYSVPPSPKSRKNSVPASPKSAKSSVPSTPKSPKSSASTPTEGRSWFTWS</sequence>